<reference evidence="2" key="2">
    <citation type="journal article" date="2015" name="Fish Shellfish Immunol.">
        <title>Early steps in the European eel (Anguilla anguilla)-Vibrio vulnificus interaction in the gills: Role of the RtxA13 toxin.</title>
        <authorList>
            <person name="Callol A."/>
            <person name="Pajuelo D."/>
            <person name="Ebbesson L."/>
            <person name="Teles M."/>
            <person name="MacKenzie S."/>
            <person name="Amaro C."/>
        </authorList>
    </citation>
    <scope>NUCLEOTIDE SEQUENCE</scope>
</reference>
<protein>
    <submittedName>
        <fullName evidence="2">Uncharacterized protein</fullName>
    </submittedName>
</protein>
<proteinExistence type="predicted"/>
<dbReference type="AlphaFoldDB" id="A0A0E9RAY8"/>
<evidence type="ECO:0000313" key="2">
    <source>
        <dbReference type="EMBL" id="JAH26291.1"/>
    </source>
</evidence>
<dbReference type="EMBL" id="GBXM01082286">
    <property type="protein sequence ID" value="JAH26291.1"/>
    <property type="molecule type" value="Transcribed_RNA"/>
</dbReference>
<organism evidence="2">
    <name type="scientific">Anguilla anguilla</name>
    <name type="common">European freshwater eel</name>
    <name type="synonym">Muraena anguilla</name>
    <dbReference type="NCBI Taxonomy" id="7936"/>
    <lineage>
        <taxon>Eukaryota</taxon>
        <taxon>Metazoa</taxon>
        <taxon>Chordata</taxon>
        <taxon>Craniata</taxon>
        <taxon>Vertebrata</taxon>
        <taxon>Euteleostomi</taxon>
        <taxon>Actinopterygii</taxon>
        <taxon>Neopterygii</taxon>
        <taxon>Teleostei</taxon>
        <taxon>Anguilliformes</taxon>
        <taxon>Anguillidae</taxon>
        <taxon>Anguilla</taxon>
    </lineage>
</organism>
<name>A0A0E9RAY8_ANGAN</name>
<sequence length="71" mass="8406">MHQHRRIRGDEARRRQQQIVIGIPFMSHQTPSDPLTAKPPIRSDRCRGSLNKPAIKRAYRFKFKKGYHLLI</sequence>
<reference evidence="2" key="1">
    <citation type="submission" date="2014-11" db="EMBL/GenBank/DDBJ databases">
        <authorList>
            <person name="Amaro Gonzalez C."/>
        </authorList>
    </citation>
    <scope>NUCLEOTIDE SEQUENCE</scope>
</reference>
<accession>A0A0E9RAY8</accession>
<feature type="region of interest" description="Disordered" evidence="1">
    <location>
        <begin position="25"/>
        <end position="48"/>
    </location>
</feature>
<evidence type="ECO:0000256" key="1">
    <source>
        <dbReference type="SAM" id="MobiDB-lite"/>
    </source>
</evidence>